<protein>
    <submittedName>
        <fullName evidence="2">Uncharacterized protein</fullName>
    </submittedName>
</protein>
<evidence type="ECO:0000313" key="2">
    <source>
        <dbReference type="EMBL" id="KAH3708838.1"/>
    </source>
</evidence>
<dbReference type="EMBL" id="JAIWYP010000014">
    <property type="protein sequence ID" value="KAH3708838.1"/>
    <property type="molecule type" value="Genomic_DNA"/>
</dbReference>
<dbReference type="AlphaFoldDB" id="A0A9D3YXE6"/>
<organism evidence="2 3">
    <name type="scientific">Dreissena polymorpha</name>
    <name type="common">Zebra mussel</name>
    <name type="synonym">Mytilus polymorpha</name>
    <dbReference type="NCBI Taxonomy" id="45954"/>
    <lineage>
        <taxon>Eukaryota</taxon>
        <taxon>Metazoa</taxon>
        <taxon>Spiralia</taxon>
        <taxon>Lophotrochozoa</taxon>
        <taxon>Mollusca</taxon>
        <taxon>Bivalvia</taxon>
        <taxon>Autobranchia</taxon>
        <taxon>Heteroconchia</taxon>
        <taxon>Euheterodonta</taxon>
        <taxon>Imparidentia</taxon>
        <taxon>Neoheterodontei</taxon>
        <taxon>Myida</taxon>
        <taxon>Dreissenoidea</taxon>
        <taxon>Dreissenidae</taxon>
        <taxon>Dreissena</taxon>
    </lineage>
</organism>
<keyword evidence="1" id="KW-0812">Transmembrane</keyword>
<proteinExistence type="predicted"/>
<sequence>MNVSKTCDIFVVDDSPPVVRKSPTFLVTYNSAHGKFSQWEKSIIRLEWEFADDISPLVRHEISLKTHHEGHTPIEHLILGSERHVTVSLDGKNWLNDGDKYYAVVTSCNAAGLCSSDRTPDLLIDSTPPHLGGFKPPMTWTHFNDSNGNIITNVTLTWYGFHDQESGIEHFYITVSRFYGLDELSTGVITVSNSNQSEEIRASITLSEKLLADDRIVLSIWSHNNVGLNSSISRITVTVISSTTSSGYGILEIEKHSCDVHFCNKDCTCAVIGRPCVDVSTNLTCINMSQEEALAQNLPVFNVYAGLPHEVLNTSASSACLSGHWSRTDGGIVSQNIRRFEWSIGIFNKSVGDGIYDLQLENPWTDIGLRSEFIHCMPINRTFIHETEYVVYVRAWYEANEYALFESYPIMIDQTGPSGRRGRYIREGNCIQDLDFIDWTDSIIACWDGVFNEPQSRIDHFSVSVGTSPHSKNTISMKRIKYICSYADVVAFFSKYRGYMFLMCVSTADICVVVFNYFSTFF</sequence>
<comment type="caution">
    <text evidence="2">The sequence shown here is derived from an EMBL/GenBank/DDBJ whole genome shotgun (WGS) entry which is preliminary data.</text>
</comment>
<gene>
    <name evidence="2" type="ORF">DPMN_068297</name>
</gene>
<dbReference type="PANTHER" id="PTHR16897:SF2">
    <property type="entry name" value="OS03G0226600 PROTEIN"/>
    <property type="match status" value="1"/>
</dbReference>
<keyword evidence="3" id="KW-1185">Reference proteome</keyword>
<dbReference type="Proteomes" id="UP000828390">
    <property type="component" value="Unassembled WGS sequence"/>
</dbReference>
<reference evidence="2" key="1">
    <citation type="journal article" date="2019" name="bioRxiv">
        <title>The Genome of the Zebra Mussel, Dreissena polymorpha: A Resource for Invasive Species Research.</title>
        <authorList>
            <person name="McCartney M.A."/>
            <person name="Auch B."/>
            <person name="Kono T."/>
            <person name="Mallez S."/>
            <person name="Zhang Y."/>
            <person name="Obille A."/>
            <person name="Becker A."/>
            <person name="Abrahante J.E."/>
            <person name="Garbe J."/>
            <person name="Badalamenti J.P."/>
            <person name="Herman A."/>
            <person name="Mangelson H."/>
            <person name="Liachko I."/>
            <person name="Sullivan S."/>
            <person name="Sone E.D."/>
            <person name="Koren S."/>
            <person name="Silverstein K.A.T."/>
            <person name="Beckman K.B."/>
            <person name="Gohl D.M."/>
        </authorList>
    </citation>
    <scope>NUCLEOTIDE SEQUENCE</scope>
    <source>
        <strain evidence="2">Duluth1</strain>
        <tissue evidence="2">Whole animal</tissue>
    </source>
</reference>
<evidence type="ECO:0000256" key="1">
    <source>
        <dbReference type="SAM" id="Phobius"/>
    </source>
</evidence>
<reference evidence="2" key="2">
    <citation type="submission" date="2020-11" db="EMBL/GenBank/DDBJ databases">
        <authorList>
            <person name="McCartney M.A."/>
            <person name="Auch B."/>
            <person name="Kono T."/>
            <person name="Mallez S."/>
            <person name="Becker A."/>
            <person name="Gohl D.M."/>
            <person name="Silverstein K.A.T."/>
            <person name="Koren S."/>
            <person name="Bechman K.B."/>
            <person name="Herman A."/>
            <person name="Abrahante J.E."/>
            <person name="Garbe J."/>
        </authorList>
    </citation>
    <scope>NUCLEOTIDE SEQUENCE</scope>
    <source>
        <strain evidence="2">Duluth1</strain>
        <tissue evidence="2">Whole animal</tissue>
    </source>
</reference>
<evidence type="ECO:0000313" key="3">
    <source>
        <dbReference type="Proteomes" id="UP000828390"/>
    </source>
</evidence>
<feature type="transmembrane region" description="Helical" evidence="1">
    <location>
        <begin position="499"/>
        <end position="518"/>
    </location>
</feature>
<name>A0A9D3YXE6_DREPO</name>
<keyword evidence="1" id="KW-1133">Transmembrane helix</keyword>
<accession>A0A9D3YXE6</accession>
<keyword evidence="1" id="KW-0472">Membrane</keyword>
<dbReference type="PANTHER" id="PTHR16897">
    <property type="entry name" value="OS10G0105400 PROTEIN"/>
    <property type="match status" value="1"/>
</dbReference>